<gene>
    <name evidence="1" type="ORF">RHMOL_Rhmol04G0090100</name>
</gene>
<sequence>MWENGYQLVTNLYVEDWDREMDDRDRDHPIYLVYLQQYDFRVRNQMSKDKAEFGGGEPRPKKEGTPGFIQNSGPQIALY</sequence>
<name>A0ACC0NZR6_RHOML</name>
<reference evidence="1" key="1">
    <citation type="submission" date="2022-02" db="EMBL/GenBank/DDBJ databases">
        <title>Plant Genome Project.</title>
        <authorList>
            <person name="Zhang R.-G."/>
        </authorList>
    </citation>
    <scope>NUCLEOTIDE SEQUENCE</scope>
    <source>
        <strain evidence="1">AT1</strain>
    </source>
</reference>
<keyword evidence="2" id="KW-1185">Reference proteome</keyword>
<proteinExistence type="predicted"/>
<comment type="caution">
    <text evidence="1">The sequence shown here is derived from an EMBL/GenBank/DDBJ whole genome shotgun (WGS) entry which is preliminary data.</text>
</comment>
<evidence type="ECO:0000313" key="2">
    <source>
        <dbReference type="Proteomes" id="UP001062846"/>
    </source>
</evidence>
<dbReference type="Proteomes" id="UP001062846">
    <property type="component" value="Chromosome 4"/>
</dbReference>
<protein>
    <submittedName>
        <fullName evidence="1">Uncharacterized protein</fullName>
    </submittedName>
</protein>
<dbReference type="EMBL" id="CM046391">
    <property type="protein sequence ID" value="KAI8558409.1"/>
    <property type="molecule type" value="Genomic_DNA"/>
</dbReference>
<accession>A0ACC0NZR6</accession>
<organism evidence="1 2">
    <name type="scientific">Rhododendron molle</name>
    <name type="common">Chinese azalea</name>
    <name type="synonym">Azalea mollis</name>
    <dbReference type="NCBI Taxonomy" id="49168"/>
    <lineage>
        <taxon>Eukaryota</taxon>
        <taxon>Viridiplantae</taxon>
        <taxon>Streptophyta</taxon>
        <taxon>Embryophyta</taxon>
        <taxon>Tracheophyta</taxon>
        <taxon>Spermatophyta</taxon>
        <taxon>Magnoliopsida</taxon>
        <taxon>eudicotyledons</taxon>
        <taxon>Gunneridae</taxon>
        <taxon>Pentapetalae</taxon>
        <taxon>asterids</taxon>
        <taxon>Ericales</taxon>
        <taxon>Ericaceae</taxon>
        <taxon>Ericoideae</taxon>
        <taxon>Rhodoreae</taxon>
        <taxon>Rhododendron</taxon>
    </lineage>
</organism>
<evidence type="ECO:0000313" key="1">
    <source>
        <dbReference type="EMBL" id="KAI8558409.1"/>
    </source>
</evidence>